<dbReference type="Proteomes" id="UP000807159">
    <property type="component" value="Chromosome 14"/>
</dbReference>
<keyword evidence="2" id="KW-1185">Reference proteome</keyword>
<feature type="non-terminal residue" evidence="1">
    <location>
        <position position="79"/>
    </location>
</feature>
<accession>A0A8T2XBW0</accession>
<gene>
    <name evidence="1" type="ORF">H0E87_025195</name>
</gene>
<dbReference type="EMBL" id="JACEGQ020000014">
    <property type="protein sequence ID" value="KAH8489883.1"/>
    <property type="molecule type" value="Genomic_DNA"/>
</dbReference>
<proteinExistence type="predicted"/>
<evidence type="ECO:0000313" key="1">
    <source>
        <dbReference type="EMBL" id="KAH8489883.1"/>
    </source>
</evidence>
<comment type="caution">
    <text evidence="1">The sequence shown here is derived from an EMBL/GenBank/DDBJ whole genome shotgun (WGS) entry which is preliminary data.</text>
</comment>
<evidence type="ECO:0000313" key="2">
    <source>
        <dbReference type="Proteomes" id="UP000807159"/>
    </source>
</evidence>
<reference evidence="1" key="1">
    <citation type="journal article" date="2021" name="J. Hered.">
        <title>Genome Assembly of Salicaceae Populus deltoides (Eastern Cottonwood) I-69 Based on Nanopore Sequencing and Hi-C Technologies.</title>
        <authorList>
            <person name="Bai S."/>
            <person name="Wu H."/>
            <person name="Zhang J."/>
            <person name="Pan Z."/>
            <person name="Zhao W."/>
            <person name="Li Z."/>
            <person name="Tong C."/>
        </authorList>
    </citation>
    <scope>NUCLEOTIDE SEQUENCE</scope>
    <source>
        <tissue evidence="1">Leaf</tissue>
    </source>
</reference>
<sequence>MEMKRSGKVERWPTRGESEGGWLWVLEIDDLLAAGVGFGLFRREWGISCGLERKSGEDDREREEGRLWEEMEEMALGGK</sequence>
<name>A0A8T2XBW0_POPDE</name>
<organism evidence="1 2">
    <name type="scientific">Populus deltoides</name>
    <name type="common">Eastern poplar</name>
    <name type="synonym">Eastern cottonwood</name>
    <dbReference type="NCBI Taxonomy" id="3696"/>
    <lineage>
        <taxon>Eukaryota</taxon>
        <taxon>Viridiplantae</taxon>
        <taxon>Streptophyta</taxon>
        <taxon>Embryophyta</taxon>
        <taxon>Tracheophyta</taxon>
        <taxon>Spermatophyta</taxon>
        <taxon>Magnoliopsida</taxon>
        <taxon>eudicotyledons</taxon>
        <taxon>Gunneridae</taxon>
        <taxon>Pentapetalae</taxon>
        <taxon>rosids</taxon>
        <taxon>fabids</taxon>
        <taxon>Malpighiales</taxon>
        <taxon>Salicaceae</taxon>
        <taxon>Saliceae</taxon>
        <taxon>Populus</taxon>
    </lineage>
</organism>
<protein>
    <submittedName>
        <fullName evidence="1">Uncharacterized protein</fullName>
    </submittedName>
</protein>
<dbReference type="AlphaFoldDB" id="A0A8T2XBW0"/>